<feature type="region of interest" description="Disordered" evidence="2">
    <location>
        <begin position="1078"/>
        <end position="1145"/>
    </location>
</feature>
<feature type="compositionally biased region" description="Pro residues" evidence="2">
    <location>
        <begin position="140"/>
        <end position="151"/>
    </location>
</feature>
<feature type="compositionally biased region" description="Polar residues" evidence="2">
    <location>
        <begin position="283"/>
        <end position="307"/>
    </location>
</feature>
<gene>
    <name evidence="3" type="ORF">UBRO_01733</name>
</gene>
<accession>A0A1K0FZP3</accession>
<proteinExistence type="predicted"/>
<feature type="compositionally biased region" description="Low complexity" evidence="2">
    <location>
        <begin position="1169"/>
        <end position="1188"/>
    </location>
</feature>
<evidence type="ECO:0000256" key="1">
    <source>
        <dbReference type="SAM" id="Coils"/>
    </source>
</evidence>
<feature type="region of interest" description="Disordered" evidence="2">
    <location>
        <begin position="1255"/>
        <end position="1295"/>
    </location>
</feature>
<name>A0A1K0FZP3_9BASI</name>
<feature type="compositionally biased region" description="Polar residues" evidence="2">
    <location>
        <begin position="74"/>
        <end position="85"/>
    </location>
</feature>
<organism evidence="3 4">
    <name type="scientific">Ustilago bromivora</name>
    <dbReference type="NCBI Taxonomy" id="307758"/>
    <lineage>
        <taxon>Eukaryota</taxon>
        <taxon>Fungi</taxon>
        <taxon>Dikarya</taxon>
        <taxon>Basidiomycota</taxon>
        <taxon>Ustilaginomycotina</taxon>
        <taxon>Ustilaginomycetes</taxon>
        <taxon>Ustilaginales</taxon>
        <taxon>Ustilaginaceae</taxon>
        <taxon>Ustilago</taxon>
    </lineage>
</organism>
<sequence>MSSQFAPKGLPPPPLRIDKQRSGSQPWPTGASGSNMTSTGRPSHIGLPSQHQENGPTEGHHTNSGRFRIRVPSLTRQQSRSSEAGPSNPPVATRSRAPSSASSQAPGKAWQPRWAPKLKRTTPSESVTTYSPILDGSLPLLPPSAASPPPAVQLDDAGFGLPFSASGLLDLNASRFSFLDMSNKDQDSDSDGEGAKPGPFPVVALPTIREPPLTQDADGRSPLTASSSVNGRYAASAAPSSSLRGEISRDTLEVPLPSSPLPGDASHSPQVSLPISSPAWASLISSFPSPTGREASSNEAASISQLSPAEPADDKALHVRPAMFKENSWDGGERWDAEAHKHGGLAGSDASIELPYLDMDEDDTELLEASFSRPSAETMQPTLSSSSSMSQSKNRTTRNLPPRPAPTMALPDLPPNTLASSQATVRRHTPSNSVQFDNQQQVVVNTSGRPSRQAQKPLILPTLRSSASIDRLATMKTADGPLNASPSNEPLQAKTPNSSNLKSLTLRRNASTDELAKSLDIPRETVQQMLDTTQHVWRNHLLDSAAALQIVDETPNHSSDRLSRSSSTPMLSTLFASQGSSDDAVACEDLSKGSVARPLVNRGSNRTLTPGLPYISSSRPSFEQQSPGWALSKSSMDAARPSTMALQAERAKHRRTFLGRGSEDGPTASYNFSRPIRRDADATDAELAASVSMPALSAIKQAPKPPALLQSPLLLKGESEATGFAQFVVNDEQEILAYSGSEAHQTFTLPRVPPKANVTNAQELAGVQKSVLALPQQDRNPSPRLVRRNSDTVLNRFAPEFGKRAPGELHAWSVCIDDDGVPAIRPSPSAFHRPSCPLAGKNNATWQCGCRGDMAASLKKVATSSGALTSFAGNLQVSGPSSPGRNRSLSASNVLDPVRQAQLWNQVEKNKELIRKHEQEIAGLQEQVVRISTEISSGRPSISSAFATPDISSLALFPAPPRKANYGESRKPLPSIASSESDRSAPLVPTKASGVEPFPSVSATPEPAAHASVTSQPQPPRTLRGRITSMSKMNLAGRDEDVCASQPLDLGHSRLRSSSSTSSLNKVFRFPWLRSTDKQTAYPQPTPFPLGQSAHGSSASSASVRDEALPNVQMFSADGSRPLPAPPLSDTTSLNKDKRYPPSSRKYSYEMLYGPAFHTSVGSRHLRGRSGSSKSSSFGTSIFSSNESNEVHESSRFASFPKLGRRWDSISSRGTNVSARNSAEVAQRVGPSYGSMPALSSVANKPMPIVPIEKEAAPRHYSAEQPTRPKTPPPRRSSLLRRSLEVAPPARRTPIPTEFLQANDAVMAPISEQSEMGSPASVRLATIHADLEMSPASVVGTSPAGGPARMSLSERYRLQGLTVPAPLPLSSSHASSLTSPALGSAAEPDSGTKVGEAPRSPSSPRSARMPLPAAFSHGTLTAARRPSLK</sequence>
<feature type="compositionally biased region" description="Low complexity" evidence="2">
    <location>
        <begin position="1368"/>
        <end position="1382"/>
    </location>
</feature>
<feature type="compositionally biased region" description="Polar residues" evidence="2">
    <location>
        <begin position="484"/>
        <end position="508"/>
    </location>
</feature>
<feature type="region of interest" description="Disordered" evidence="2">
    <location>
        <begin position="1367"/>
        <end position="1429"/>
    </location>
</feature>
<feature type="region of interest" description="Disordered" evidence="2">
    <location>
        <begin position="1"/>
        <end position="159"/>
    </location>
</feature>
<feature type="compositionally biased region" description="Low complexity" evidence="2">
    <location>
        <begin position="1397"/>
        <end position="1414"/>
    </location>
</feature>
<feature type="region of interest" description="Disordered" evidence="2">
    <location>
        <begin position="181"/>
        <end position="349"/>
    </location>
</feature>
<feature type="region of interest" description="Disordered" evidence="2">
    <location>
        <begin position="1162"/>
        <end position="1196"/>
    </location>
</feature>
<dbReference type="OrthoDB" id="2554024at2759"/>
<evidence type="ECO:0000313" key="4">
    <source>
        <dbReference type="Proteomes" id="UP000179920"/>
    </source>
</evidence>
<evidence type="ECO:0000313" key="3">
    <source>
        <dbReference type="EMBL" id="SAM77183.1"/>
    </source>
</evidence>
<dbReference type="Proteomes" id="UP000179920">
    <property type="component" value="Chromosome III"/>
</dbReference>
<feature type="region of interest" description="Disordered" evidence="2">
    <location>
        <begin position="477"/>
        <end position="508"/>
    </location>
</feature>
<dbReference type="EMBL" id="LT558119">
    <property type="protein sequence ID" value="SAM77183.1"/>
    <property type="molecule type" value="Genomic_DNA"/>
</dbReference>
<feature type="compositionally biased region" description="Basic and acidic residues" evidence="2">
    <location>
        <begin position="327"/>
        <end position="341"/>
    </location>
</feature>
<protein>
    <submittedName>
        <fullName evidence="3">Uncharacterized protein</fullName>
    </submittedName>
</protein>
<feature type="region of interest" description="Disordered" evidence="2">
    <location>
        <begin position="371"/>
        <end position="439"/>
    </location>
</feature>
<feature type="compositionally biased region" description="Low complexity" evidence="2">
    <location>
        <begin position="1093"/>
        <end position="1103"/>
    </location>
</feature>
<feature type="compositionally biased region" description="Polar residues" evidence="2">
    <location>
        <begin position="372"/>
        <end position="383"/>
    </location>
</feature>
<feature type="region of interest" description="Disordered" evidence="2">
    <location>
        <begin position="960"/>
        <end position="1024"/>
    </location>
</feature>
<evidence type="ECO:0000256" key="2">
    <source>
        <dbReference type="SAM" id="MobiDB-lite"/>
    </source>
</evidence>
<feature type="compositionally biased region" description="Polar residues" evidence="2">
    <location>
        <begin position="22"/>
        <end position="41"/>
    </location>
</feature>
<feature type="coiled-coil region" evidence="1">
    <location>
        <begin position="907"/>
        <end position="934"/>
    </location>
</feature>
<feature type="region of interest" description="Disordered" evidence="2">
    <location>
        <begin position="598"/>
        <end position="633"/>
    </location>
</feature>
<keyword evidence="1" id="KW-0175">Coiled coil</keyword>
<feature type="compositionally biased region" description="Low complexity" evidence="2">
    <location>
        <begin position="90"/>
        <end position="106"/>
    </location>
</feature>
<reference evidence="4" key="1">
    <citation type="submission" date="2016-04" db="EMBL/GenBank/DDBJ databases">
        <authorList>
            <person name="Guldener U."/>
            <person name="Guldener U."/>
        </authorList>
    </citation>
    <scope>NUCLEOTIDE SEQUENCE [LARGE SCALE GENOMIC DNA]</scope>
    <source>
        <strain evidence="4">UB2112</strain>
    </source>
</reference>
<feature type="compositionally biased region" description="Polar residues" evidence="2">
    <location>
        <begin position="615"/>
        <end position="633"/>
    </location>
</feature>
<feature type="compositionally biased region" description="Polar residues" evidence="2">
    <location>
        <begin position="121"/>
        <end position="131"/>
    </location>
</feature>